<evidence type="ECO:0008006" key="3">
    <source>
        <dbReference type="Google" id="ProtNLM"/>
    </source>
</evidence>
<dbReference type="Proteomes" id="UP000191987">
    <property type="component" value="Unassembled WGS sequence"/>
</dbReference>
<evidence type="ECO:0000313" key="1">
    <source>
        <dbReference type="EMBL" id="CUX41720.1"/>
    </source>
</evidence>
<dbReference type="RefSeq" id="WP_080819484.1">
    <property type="nucleotide sequence ID" value="NZ_LT009749.1"/>
</dbReference>
<dbReference type="EMBL" id="FBWG01000028">
    <property type="protein sequence ID" value="CUX41720.1"/>
    <property type="molecule type" value="Genomic_DNA"/>
</dbReference>
<accession>A0A1S7QU35</accession>
<name>A0A1S7QU35_9HYPH</name>
<reference evidence="1 2" key="1">
    <citation type="submission" date="2016-01" db="EMBL/GenBank/DDBJ databases">
        <authorList>
            <person name="Oliw E.H."/>
        </authorList>
    </citation>
    <scope>NUCLEOTIDE SEQUENCE [LARGE SCALE GENOMIC DNA]</scope>
    <source>
        <strain evidence="1 2">Zutra 3-1</strain>
    </source>
</reference>
<dbReference type="AlphaFoldDB" id="A0A1S7QU35"/>
<gene>
    <name evidence="1" type="ORF">AGR7C_Lc100162</name>
</gene>
<proteinExistence type="predicted"/>
<protein>
    <recommendedName>
        <fullName evidence="3">DUF1799 domain-containing protein</fullName>
    </recommendedName>
</protein>
<organism evidence="1 2">
    <name type="scientific">Agrobacterium deltaense Zutra 3/1</name>
    <dbReference type="NCBI Taxonomy" id="1183427"/>
    <lineage>
        <taxon>Bacteria</taxon>
        <taxon>Pseudomonadati</taxon>
        <taxon>Pseudomonadota</taxon>
        <taxon>Alphaproteobacteria</taxon>
        <taxon>Hyphomicrobiales</taxon>
        <taxon>Rhizobiaceae</taxon>
        <taxon>Rhizobium/Agrobacterium group</taxon>
        <taxon>Agrobacterium</taxon>
    </lineage>
</organism>
<evidence type="ECO:0000313" key="2">
    <source>
        <dbReference type="Proteomes" id="UP000191987"/>
    </source>
</evidence>
<sequence>MGVRFAAAPKVEDDIQIMANAWDSYIAFRACETQWRMVIGLSGLIWLGLDYPACKLVLDDIGAPAHVFADLRYMEGVALRVLNEVDG</sequence>
<dbReference type="InterPro" id="IPR014915">
    <property type="entry name" value="Phage_TLS_TfmB"/>
</dbReference>
<dbReference type="Pfam" id="PF08809">
    <property type="entry name" value="DUF1799"/>
    <property type="match status" value="1"/>
</dbReference>